<dbReference type="AlphaFoldDB" id="A0A5C5WVL9"/>
<reference evidence="2 3" key="1">
    <citation type="submission" date="2019-02" db="EMBL/GenBank/DDBJ databases">
        <title>Deep-cultivation of Planctomycetes and their phenomic and genomic characterization uncovers novel biology.</title>
        <authorList>
            <person name="Wiegand S."/>
            <person name="Jogler M."/>
            <person name="Boedeker C."/>
            <person name="Pinto D."/>
            <person name="Vollmers J."/>
            <person name="Rivas-Marin E."/>
            <person name="Kohn T."/>
            <person name="Peeters S.H."/>
            <person name="Heuer A."/>
            <person name="Rast P."/>
            <person name="Oberbeckmann S."/>
            <person name="Bunk B."/>
            <person name="Jeske O."/>
            <person name="Meyerdierks A."/>
            <person name="Storesund J.E."/>
            <person name="Kallscheuer N."/>
            <person name="Luecker S."/>
            <person name="Lage O.M."/>
            <person name="Pohl T."/>
            <person name="Merkel B.J."/>
            <person name="Hornburger P."/>
            <person name="Mueller R.-W."/>
            <person name="Bruemmer F."/>
            <person name="Labrenz M."/>
            <person name="Spormann A.M."/>
            <person name="Op Den Camp H."/>
            <person name="Overmann J."/>
            <person name="Amann R."/>
            <person name="Jetten M.S.M."/>
            <person name="Mascher T."/>
            <person name="Medema M.H."/>
            <person name="Devos D.P."/>
            <person name="Kaster A.-K."/>
            <person name="Ovreas L."/>
            <person name="Rohde M."/>
            <person name="Galperin M.Y."/>
            <person name="Jogler C."/>
        </authorList>
    </citation>
    <scope>NUCLEOTIDE SEQUENCE [LARGE SCALE GENOMIC DNA]</scope>
    <source>
        <strain evidence="2 3">Pla22</strain>
    </source>
</reference>
<feature type="region of interest" description="Disordered" evidence="1">
    <location>
        <begin position="1"/>
        <end position="49"/>
    </location>
</feature>
<proteinExistence type="predicted"/>
<dbReference type="RefSeq" id="WP_146514761.1">
    <property type="nucleotide sequence ID" value="NZ_SJPI01000001.1"/>
</dbReference>
<name>A0A5C5WVL9_9BACT</name>
<sequence length="62" mass="6630">MTETEHTSQAGSKDSGYSIVPSPVISDEDTPATKPASSEPTQTDPLPWLIKCLQRANRNSAS</sequence>
<evidence type="ECO:0000313" key="2">
    <source>
        <dbReference type="EMBL" id="TWT54767.1"/>
    </source>
</evidence>
<dbReference type="Proteomes" id="UP000316598">
    <property type="component" value="Unassembled WGS sequence"/>
</dbReference>
<gene>
    <name evidence="2" type="ORF">Pla22_24200</name>
</gene>
<accession>A0A5C5WVL9</accession>
<dbReference type="EMBL" id="SJPI01000001">
    <property type="protein sequence ID" value="TWT54767.1"/>
    <property type="molecule type" value="Genomic_DNA"/>
</dbReference>
<evidence type="ECO:0000256" key="1">
    <source>
        <dbReference type="SAM" id="MobiDB-lite"/>
    </source>
</evidence>
<evidence type="ECO:0000313" key="3">
    <source>
        <dbReference type="Proteomes" id="UP000316598"/>
    </source>
</evidence>
<feature type="compositionally biased region" description="Polar residues" evidence="1">
    <location>
        <begin position="35"/>
        <end position="44"/>
    </location>
</feature>
<keyword evidence="3" id="KW-1185">Reference proteome</keyword>
<organism evidence="2 3">
    <name type="scientific">Rubripirellula amarantea</name>
    <dbReference type="NCBI Taxonomy" id="2527999"/>
    <lineage>
        <taxon>Bacteria</taxon>
        <taxon>Pseudomonadati</taxon>
        <taxon>Planctomycetota</taxon>
        <taxon>Planctomycetia</taxon>
        <taxon>Pirellulales</taxon>
        <taxon>Pirellulaceae</taxon>
        <taxon>Rubripirellula</taxon>
    </lineage>
</organism>
<protein>
    <submittedName>
        <fullName evidence="2">Uncharacterized protein</fullName>
    </submittedName>
</protein>
<comment type="caution">
    <text evidence="2">The sequence shown here is derived from an EMBL/GenBank/DDBJ whole genome shotgun (WGS) entry which is preliminary data.</text>
</comment>